<dbReference type="EMBL" id="MNTG01000030">
    <property type="protein sequence ID" value="OLA37518.1"/>
    <property type="molecule type" value="Genomic_DNA"/>
</dbReference>
<dbReference type="STRING" id="626940.BHW43_06680"/>
<evidence type="ECO:0000313" key="2">
    <source>
        <dbReference type="Proteomes" id="UP000186777"/>
    </source>
</evidence>
<dbReference type="InterPro" id="IPR036614">
    <property type="entry name" value="RusA-like_sf"/>
</dbReference>
<organism evidence="1 2">
    <name type="scientific">Phascolarctobacterium succinatutens</name>
    <dbReference type="NCBI Taxonomy" id="626940"/>
    <lineage>
        <taxon>Bacteria</taxon>
        <taxon>Bacillati</taxon>
        <taxon>Bacillota</taxon>
        <taxon>Negativicutes</taxon>
        <taxon>Acidaminococcales</taxon>
        <taxon>Acidaminococcaceae</taxon>
        <taxon>Phascolarctobacterium</taxon>
    </lineage>
</organism>
<name>A0A1Q6R572_9FIRM</name>
<sequence length="173" mass="19373">MNCGKKILRFKVMGEPVGQGRPRFTTISGHVRAYEPKGSTEEKAAIRLIAQQAMVEQGWSLPSPEMPLKVEIKSCRKVPSGRQKWFAEAGLIEAVMPLGKPDGDNIVKLYLDAMNGVVYPDDKQVYDIRIIKMYSDAPYTEVVVTGYYQNMGEVKAVANASLKRKREAKKNHV</sequence>
<dbReference type="Gene3D" id="3.30.1330.70">
    <property type="entry name" value="Holliday junction resolvase RusA"/>
    <property type="match status" value="1"/>
</dbReference>
<proteinExistence type="predicted"/>
<reference evidence="1 2" key="1">
    <citation type="journal article" date="2016" name="Nat. Biotechnol.">
        <title>Measurement of bacterial replication rates in microbial communities.</title>
        <authorList>
            <person name="Brown C.T."/>
            <person name="Olm M.R."/>
            <person name="Thomas B.C."/>
            <person name="Banfield J.F."/>
        </authorList>
    </citation>
    <scope>NUCLEOTIDE SEQUENCE [LARGE SCALE GENOMIC DNA]</scope>
    <source>
        <strain evidence="1">46_33</strain>
    </source>
</reference>
<comment type="caution">
    <text evidence="1">The sequence shown here is derived from an EMBL/GenBank/DDBJ whole genome shotgun (WGS) entry which is preliminary data.</text>
</comment>
<gene>
    <name evidence="1" type="ORF">BHW43_06680</name>
</gene>
<dbReference type="GO" id="GO:0006310">
    <property type="term" value="P:DNA recombination"/>
    <property type="evidence" value="ECO:0007669"/>
    <property type="project" value="InterPro"/>
</dbReference>
<dbReference type="Pfam" id="PF05866">
    <property type="entry name" value="RusA"/>
    <property type="match status" value="1"/>
</dbReference>
<dbReference type="InterPro" id="IPR008822">
    <property type="entry name" value="Endonuclease_RusA-like"/>
</dbReference>
<dbReference type="AlphaFoldDB" id="A0A1Q6R572"/>
<dbReference type="Proteomes" id="UP000186777">
    <property type="component" value="Unassembled WGS sequence"/>
</dbReference>
<dbReference type="GO" id="GO:0006281">
    <property type="term" value="P:DNA repair"/>
    <property type="evidence" value="ECO:0007669"/>
    <property type="project" value="InterPro"/>
</dbReference>
<dbReference type="SUPFAM" id="SSF103084">
    <property type="entry name" value="Holliday junction resolvase RusA"/>
    <property type="match status" value="1"/>
</dbReference>
<protein>
    <submittedName>
        <fullName evidence="1">Uncharacterized protein</fullName>
    </submittedName>
</protein>
<dbReference type="GO" id="GO:0000287">
    <property type="term" value="F:magnesium ion binding"/>
    <property type="evidence" value="ECO:0007669"/>
    <property type="project" value="InterPro"/>
</dbReference>
<accession>A0A1Q6R572</accession>
<evidence type="ECO:0000313" key="1">
    <source>
        <dbReference type="EMBL" id="OLA37518.1"/>
    </source>
</evidence>